<evidence type="ECO:0000313" key="3">
    <source>
        <dbReference type="EMBL" id="NTC29392.1"/>
    </source>
</evidence>
<accession>A0AA44F5V9</accession>
<dbReference type="RefSeq" id="WP_174018967.1">
    <property type="nucleotide sequence ID" value="NZ_JAAMAW010000029.1"/>
</dbReference>
<reference evidence="3" key="1">
    <citation type="journal article" date="2020" name="Science">
        <title>Unexpected conservation and global transmission of agrobacterial virulence plasmids.</title>
        <authorList>
            <person name="Weisberg A.J."/>
            <person name="Davis E.W. 2nd"/>
            <person name="Tabima J."/>
            <person name="Belcher M.S."/>
            <person name="Miller M."/>
            <person name="Kuo C.H."/>
            <person name="Loper J.E."/>
            <person name="Grunwald N.J."/>
            <person name="Putnam M.L."/>
            <person name="Chang J.H."/>
        </authorList>
    </citation>
    <scope>NUCLEOTIDE SEQUENCE</scope>
    <source>
        <strain evidence="3">17-1853-1a</strain>
    </source>
</reference>
<dbReference type="InterPro" id="IPR002145">
    <property type="entry name" value="CopG"/>
</dbReference>
<feature type="compositionally biased region" description="Basic and acidic residues" evidence="1">
    <location>
        <begin position="50"/>
        <end position="60"/>
    </location>
</feature>
<comment type="caution">
    <text evidence="3">The sequence shown here is derived from an EMBL/GenBank/DDBJ whole genome shotgun (WGS) entry which is preliminary data.</text>
</comment>
<gene>
    <name evidence="3" type="ORF">G6M46_14730</name>
</gene>
<organism evidence="3 4">
    <name type="scientific">Agrobacterium tumefaciens</name>
    <dbReference type="NCBI Taxonomy" id="358"/>
    <lineage>
        <taxon>Bacteria</taxon>
        <taxon>Pseudomonadati</taxon>
        <taxon>Pseudomonadota</taxon>
        <taxon>Alphaproteobacteria</taxon>
        <taxon>Hyphomicrobiales</taxon>
        <taxon>Rhizobiaceae</taxon>
        <taxon>Rhizobium/Agrobacterium group</taxon>
        <taxon>Agrobacterium</taxon>
        <taxon>Agrobacterium tumefaciens complex</taxon>
    </lineage>
</organism>
<feature type="domain" description="Ribbon-helix-helix protein CopG" evidence="2">
    <location>
        <begin position="12"/>
        <end position="50"/>
    </location>
</feature>
<dbReference type="GO" id="GO:0006355">
    <property type="term" value="P:regulation of DNA-templated transcription"/>
    <property type="evidence" value="ECO:0007669"/>
    <property type="project" value="InterPro"/>
</dbReference>
<evidence type="ECO:0000259" key="2">
    <source>
        <dbReference type="Pfam" id="PF01402"/>
    </source>
</evidence>
<dbReference type="AlphaFoldDB" id="A0AA44F5V9"/>
<feature type="region of interest" description="Disordered" evidence="1">
    <location>
        <begin position="50"/>
        <end position="70"/>
    </location>
</feature>
<dbReference type="Proteomes" id="UP000702952">
    <property type="component" value="Unassembled WGS sequence"/>
</dbReference>
<evidence type="ECO:0000256" key="1">
    <source>
        <dbReference type="SAM" id="MobiDB-lite"/>
    </source>
</evidence>
<name>A0AA44F5V9_AGRTU</name>
<proteinExistence type="predicted"/>
<dbReference type="Pfam" id="PF01402">
    <property type="entry name" value="RHH_1"/>
    <property type="match status" value="1"/>
</dbReference>
<evidence type="ECO:0000313" key="4">
    <source>
        <dbReference type="Proteomes" id="UP000702952"/>
    </source>
</evidence>
<protein>
    <submittedName>
        <fullName evidence="3">CopG family transcriptional regulator</fullName>
    </submittedName>
</protein>
<dbReference type="CDD" id="cd21631">
    <property type="entry name" value="RHH_CopG_NikR-like"/>
    <property type="match status" value="1"/>
</dbReference>
<dbReference type="EMBL" id="JAAMAY010000025">
    <property type="protein sequence ID" value="NTC29392.1"/>
    <property type="molecule type" value="Genomic_DNA"/>
</dbReference>
<sequence length="70" mass="7939">MARPKTDKQGSRLTVTLDADDYAEVCARANANDVSAAWIIRRALQEYLGKSRDIRMDHRTPPSRLRQPGQ</sequence>